<evidence type="ECO:0000313" key="4">
    <source>
        <dbReference type="EMBL" id="KAG9241990.1"/>
    </source>
</evidence>
<evidence type="ECO:0000259" key="2">
    <source>
        <dbReference type="Pfam" id="PF16335"/>
    </source>
</evidence>
<dbReference type="InterPro" id="IPR008928">
    <property type="entry name" value="6-hairpin_glycosidase_sf"/>
</dbReference>
<sequence length="574" mass="63747">MFAVLAACIQVAAMKLSTQSLFAWASAALQVVAEAQNTGSTFNPAHPPAIPIAVKSPYMNSWLQSGSDGGNGGYLPGRWQQFFTGATTAWNGMIRVDGVTYAWMGDPVGIPLAQQTSFEYTSTRSIFKIDVDGKVSLTATFLSPITPTDQKRQSLVFTYLNVEVTPIDRKAHKVQIYTDISAVLHITKYRQQQLQFGQTNDKADWGYWYYSTADNGGLTTQSGQYIVVRPAFANHGVLYDTQDTKYRPVSQDWPVFAFCKDFDVITGSVSTLFILGLAQTVAARLVTKTGMQPLNSLWINYFSDELQAVSFFYKDYAVAIGLADKFDHQVTTYSLAAGGQGRLPRAFGGLQLVGDLKKTYLFPKEISSGGNMQTVDVIFPFHPILLYTAPPLLKLLLDPLIEYQEAGLYPNKWAVHDLEGNYPNATGHNYRADEPMPLEECGNMIIMTLAYYQRTKDLAFLHQHWVLLTQWTEFLIEEALILPSQISTDDFAGPLANKTNLALKGIIGIEAMSYIANLTGHTAQATNWTNIAYSYITQWQTLGIAHSATPPHTTLSYGQNDTHRLLYNLYDDPS</sequence>
<keyword evidence="1" id="KW-0732">Signal</keyword>
<dbReference type="Proteomes" id="UP000887226">
    <property type="component" value="Unassembled WGS sequence"/>
</dbReference>
<feature type="signal peptide" evidence="1">
    <location>
        <begin position="1"/>
        <end position="35"/>
    </location>
</feature>
<evidence type="ECO:0000313" key="5">
    <source>
        <dbReference type="Proteomes" id="UP000887226"/>
    </source>
</evidence>
<feature type="chain" id="PRO_5040116204" evidence="1">
    <location>
        <begin position="36"/>
        <end position="574"/>
    </location>
</feature>
<evidence type="ECO:0000256" key="1">
    <source>
        <dbReference type="SAM" id="SignalP"/>
    </source>
</evidence>
<organism evidence="4 5">
    <name type="scientific">Calycina marina</name>
    <dbReference type="NCBI Taxonomy" id="1763456"/>
    <lineage>
        <taxon>Eukaryota</taxon>
        <taxon>Fungi</taxon>
        <taxon>Dikarya</taxon>
        <taxon>Ascomycota</taxon>
        <taxon>Pezizomycotina</taxon>
        <taxon>Leotiomycetes</taxon>
        <taxon>Helotiales</taxon>
        <taxon>Pezizellaceae</taxon>
        <taxon>Calycina</taxon>
    </lineage>
</organism>
<dbReference type="Pfam" id="PF16335">
    <property type="entry name" value="GtaA_6_Hairpin"/>
    <property type="match status" value="1"/>
</dbReference>
<dbReference type="SUPFAM" id="SSF48208">
    <property type="entry name" value="Six-hairpin glycosidases"/>
    <property type="match status" value="1"/>
</dbReference>
<feature type="domain" description="Glutaminase A N-terminal" evidence="3">
    <location>
        <begin position="188"/>
        <end position="331"/>
    </location>
</feature>
<dbReference type="InterPro" id="IPR032514">
    <property type="entry name" value="GtaA_central"/>
</dbReference>
<dbReference type="AlphaFoldDB" id="A0A9P7YYC6"/>
<reference evidence="4" key="1">
    <citation type="journal article" date="2021" name="IMA Fungus">
        <title>Genomic characterization of three marine fungi, including Emericellopsis atlantica sp. nov. with signatures of a generalist lifestyle and marine biomass degradation.</title>
        <authorList>
            <person name="Hagestad O.C."/>
            <person name="Hou L."/>
            <person name="Andersen J.H."/>
            <person name="Hansen E.H."/>
            <person name="Altermark B."/>
            <person name="Li C."/>
            <person name="Kuhnert E."/>
            <person name="Cox R.J."/>
            <person name="Crous P.W."/>
            <person name="Spatafora J.W."/>
            <person name="Lail K."/>
            <person name="Amirebrahimi M."/>
            <person name="Lipzen A."/>
            <person name="Pangilinan J."/>
            <person name="Andreopoulos W."/>
            <person name="Hayes R.D."/>
            <person name="Ng V."/>
            <person name="Grigoriev I.V."/>
            <person name="Jackson S.A."/>
            <person name="Sutton T.D.S."/>
            <person name="Dobson A.D.W."/>
            <person name="Rama T."/>
        </authorList>
    </citation>
    <scope>NUCLEOTIDE SEQUENCE</scope>
    <source>
        <strain evidence="4">TRa3180A</strain>
    </source>
</reference>
<proteinExistence type="predicted"/>
<keyword evidence="5" id="KW-1185">Reference proteome</keyword>
<dbReference type="InterPro" id="IPR052743">
    <property type="entry name" value="Glutaminase_GtaA"/>
</dbReference>
<dbReference type="InterPro" id="IPR033433">
    <property type="entry name" value="GtaA_N"/>
</dbReference>
<dbReference type="PANTHER" id="PTHR31987:SF1">
    <property type="entry name" value="GLUTAMINASE A"/>
    <property type="match status" value="1"/>
</dbReference>
<accession>A0A9P7YYC6</accession>
<feature type="domain" description="Glutaminase A central" evidence="2">
    <location>
        <begin position="345"/>
        <end position="572"/>
    </location>
</feature>
<dbReference type="EMBL" id="MU254128">
    <property type="protein sequence ID" value="KAG9241990.1"/>
    <property type="molecule type" value="Genomic_DNA"/>
</dbReference>
<protein>
    <submittedName>
        <fullName evidence="4">Glutaminase</fullName>
    </submittedName>
</protein>
<gene>
    <name evidence="4" type="ORF">BJ878DRAFT_556713</name>
</gene>
<dbReference type="OrthoDB" id="431715at2759"/>
<dbReference type="GO" id="GO:0005975">
    <property type="term" value="P:carbohydrate metabolic process"/>
    <property type="evidence" value="ECO:0007669"/>
    <property type="project" value="InterPro"/>
</dbReference>
<comment type="caution">
    <text evidence="4">The sequence shown here is derived from an EMBL/GenBank/DDBJ whole genome shotgun (WGS) entry which is preliminary data.</text>
</comment>
<feature type="domain" description="Glutaminase A N-terminal" evidence="3">
    <location>
        <begin position="123"/>
        <end position="183"/>
    </location>
</feature>
<evidence type="ECO:0000259" key="3">
    <source>
        <dbReference type="Pfam" id="PF17168"/>
    </source>
</evidence>
<dbReference type="Pfam" id="PF17168">
    <property type="entry name" value="DUF5127"/>
    <property type="match status" value="2"/>
</dbReference>
<name>A0A9P7YYC6_9HELO</name>
<dbReference type="PANTHER" id="PTHR31987">
    <property type="entry name" value="GLUTAMINASE A-RELATED"/>
    <property type="match status" value="1"/>
</dbReference>